<feature type="compositionally biased region" description="Low complexity" evidence="6">
    <location>
        <begin position="330"/>
        <end position="344"/>
    </location>
</feature>
<dbReference type="FunFam" id="2.130.10.10:FF:000615">
    <property type="entry name" value="Receptor for activated C kinase 1"/>
    <property type="match status" value="1"/>
</dbReference>
<proteinExistence type="inferred from homology"/>
<dbReference type="EMBL" id="JACBKZ010000013">
    <property type="protein sequence ID" value="KAF5935785.1"/>
    <property type="molecule type" value="Genomic_DNA"/>
</dbReference>
<evidence type="ECO:0000256" key="2">
    <source>
        <dbReference type="ARBA" id="ARBA00022574"/>
    </source>
</evidence>
<dbReference type="GO" id="GO:1990904">
    <property type="term" value="C:ribonucleoprotein complex"/>
    <property type="evidence" value="ECO:0007669"/>
    <property type="project" value="UniProtKB-KW"/>
</dbReference>
<sequence>MDKREGGNGSMLGSPLNTLSGSTLLFPVGKSKHWLVLMDKSTIGVVTKAQIVDYYTQLLTKVMGTSGPNNLQPTIVSLSWDRTVKIWNLTNCKIRASLAGHSGYGNTVAVSLDGSLCASGEKDGVILLWDLAEGKKLYSLDSGSIINALCFSPNRYWLCAATEASIKIWDLESKTIDVDFKVDAKQEAEMNEGGAAVSLSAVWKERPEDTDLQSSVAATRNATIKLIGALHKFVGPDIKGFLSDVKPALLSALEAECEKKPFEDKSVDVRKAAEVCIGEIFRVCGPDTVTKNLKDIQGPALAIVLERLKHSGAFQETFEVAKTISMGPSLKSGSKVGKSSSNGNGDRRAGNRRVTSTKGSRPESIIFFCNVLCFGWRDYYLITMLVADEVNVVIEYIKGCVLFYKRESCSSVDSGVAHRKDNSEVKTGWKRHIEVGSIRRGFAR</sequence>
<dbReference type="Gene3D" id="2.130.10.10">
    <property type="entry name" value="YVTN repeat-like/Quinoprotein amine dehydrogenase"/>
    <property type="match status" value="1"/>
</dbReference>
<dbReference type="InterPro" id="IPR015943">
    <property type="entry name" value="WD40/YVTN_repeat-like_dom_sf"/>
</dbReference>
<dbReference type="SUPFAM" id="SSF48371">
    <property type="entry name" value="ARM repeat"/>
    <property type="match status" value="1"/>
</dbReference>
<comment type="caution">
    <text evidence="8">The sequence shown here is derived from an EMBL/GenBank/DDBJ whole genome shotgun (WGS) entry which is preliminary data.</text>
</comment>
<dbReference type="InterPro" id="IPR019775">
    <property type="entry name" value="WD40_repeat_CS"/>
</dbReference>
<dbReference type="GO" id="GO:0045182">
    <property type="term" value="F:translation regulator activity"/>
    <property type="evidence" value="ECO:0007669"/>
    <property type="project" value="InterPro"/>
</dbReference>
<keyword evidence="2 5" id="KW-0853">WD repeat</keyword>
<evidence type="ECO:0000259" key="7">
    <source>
        <dbReference type="Pfam" id="PF21864"/>
    </source>
</evidence>
<name>A0A7J7G656_CAMSI</name>
<dbReference type="PROSITE" id="PS00678">
    <property type="entry name" value="WD_REPEATS_1"/>
    <property type="match status" value="1"/>
</dbReference>
<keyword evidence="3" id="KW-0677">Repeat</keyword>
<evidence type="ECO:0000256" key="5">
    <source>
        <dbReference type="PROSITE-ProRule" id="PRU00221"/>
    </source>
</evidence>
<protein>
    <recommendedName>
        <fullName evidence="7">MORF/ORRM1/DAG-like MORF domain-containing protein</fullName>
    </recommendedName>
</protein>
<dbReference type="Gene3D" id="1.25.10.10">
    <property type="entry name" value="Leucine-rich Repeat Variant"/>
    <property type="match status" value="1"/>
</dbReference>
<keyword evidence="4" id="KW-0687">Ribonucleoprotein</keyword>
<evidence type="ECO:0000256" key="4">
    <source>
        <dbReference type="ARBA" id="ARBA00023274"/>
    </source>
</evidence>
<organism evidence="8 9">
    <name type="scientific">Camellia sinensis</name>
    <name type="common">Tea plant</name>
    <name type="synonym">Thea sinensis</name>
    <dbReference type="NCBI Taxonomy" id="4442"/>
    <lineage>
        <taxon>Eukaryota</taxon>
        <taxon>Viridiplantae</taxon>
        <taxon>Streptophyta</taxon>
        <taxon>Embryophyta</taxon>
        <taxon>Tracheophyta</taxon>
        <taxon>Spermatophyta</taxon>
        <taxon>Magnoliopsida</taxon>
        <taxon>eudicotyledons</taxon>
        <taxon>Gunneridae</taxon>
        <taxon>Pentapetalae</taxon>
        <taxon>asterids</taxon>
        <taxon>Ericales</taxon>
        <taxon>Theaceae</taxon>
        <taxon>Camellia</taxon>
    </lineage>
</organism>
<evidence type="ECO:0000313" key="8">
    <source>
        <dbReference type="EMBL" id="KAF5935785.1"/>
    </source>
</evidence>
<evidence type="ECO:0000256" key="1">
    <source>
        <dbReference type="ARBA" id="ARBA00007253"/>
    </source>
</evidence>
<dbReference type="Pfam" id="PF00400">
    <property type="entry name" value="WD40"/>
    <property type="match status" value="2"/>
</dbReference>
<dbReference type="InterPro" id="IPR016024">
    <property type="entry name" value="ARM-type_fold"/>
</dbReference>
<dbReference type="PROSITE" id="PS50294">
    <property type="entry name" value="WD_REPEATS_REGION"/>
    <property type="match status" value="1"/>
</dbReference>
<feature type="repeat" description="WD" evidence="5">
    <location>
        <begin position="98"/>
        <end position="139"/>
    </location>
</feature>
<dbReference type="InterPro" id="IPR054059">
    <property type="entry name" value="MORF/ORRM1/DAG-like_MORF"/>
</dbReference>
<dbReference type="Pfam" id="PF21864">
    <property type="entry name" value="MORF_dom"/>
    <property type="match status" value="1"/>
</dbReference>
<dbReference type="InterPro" id="IPR001680">
    <property type="entry name" value="WD40_rpt"/>
</dbReference>
<dbReference type="InterPro" id="IPR036322">
    <property type="entry name" value="WD40_repeat_dom_sf"/>
</dbReference>
<feature type="domain" description="MORF/ORRM1/DAG-like MORF" evidence="7">
    <location>
        <begin position="32"/>
        <end position="82"/>
    </location>
</feature>
<dbReference type="PROSITE" id="PS50082">
    <property type="entry name" value="WD_REPEATS_2"/>
    <property type="match status" value="1"/>
</dbReference>
<dbReference type="GO" id="GO:0043022">
    <property type="term" value="F:ribosome binding"/>
    <property type="evidence" value="ECO:0007669"/>
    <property type="project" value="InterPro"/>
</dbReference>
<dbReference type="Proteomes" id="UP000593564">
    <property type="component" value="Unassembled WGS sequence"/>
</dbReference>
<dbReference type="SMART" id="SM00320">
    <property type="entry name" value="WD40"/>
    <property type="match status" value="3"/>
</dbReference>
<keyword evidence="9" id="KW-1185">Reference proteome</keyword>
<dbReference type="AlphaFoldDB" id="A0A7J7G656"/>
<dbReference type="InterPro" id="IPR045223">
    <property type="entry name" value="RACK1-like"/>
</dbReference>
<evidence type="ECO:0000313" key="9">
    <source>
        <dbReference type="Proteomes" id="UP000593564"/>
    </source>
</evidence>
<dbReference type="InterPro" id="IPR011989">
    <property type="entry name" value="ARM-like"/>
</dbReference>
<evidence type="ECO:0000256" key="6">
    <source>
        <dbReference type="SAM" id="MobiDB-lite"/>
    </source>
</evidence>
<dbReference type="SUPFAM" id="SSF50978">
    <property type="entry name" value="WD40 repeat-like"/>
    <property type="match status" value="1"/>
</dbReference>
<reference evidence="8 9" key="2">
    <citation type="submission" date="2020-07" db="EMBL/GenBank/DDBJ databases">
        <title>Genome assembly of wild tea tree DASZ reveals pedigree and selection history of tea varieties.</title>
        <authorList>
            <person name="Zhang W."/>
        </authorList>
    </citation>
    <scope>NUCLEOTIDE SEQUENCE [LARGE SCALE GENOMIC DNA]</scope>
    <source>
        <strain evidence="9">cv. G240</strain>
        <tissue evidence="8">Leaf</tissue>
    </source>
</reference>
<gene>
    <name evidence="8" type="ORF">HYC85_026914</name>
</gene>
<accession>A0A7J7G656</accession>
<evidence type="ECO:0000256" key="3">
    <source>
        <dbReference type="ARBA" id="ARBA00022737"/>
    </source>
</evidence>
<feature type="region of interest" description="Disordered" evidence="6">
    <location>
        <begin position="330"/>
        <end position="357"/>
    </location>
</feature>
<dbReference type="PANTHER" id="PTHR19868">
    <property type="entry name" value="RECEPTOR FOR ACTIVATED PROTEIN KINASE C RACK1"/>
    <property type="match status" value="1"/>
</dbReference>
<reference evidence="9" key="1">
    <citation type="journal article" date="2020" name="Nat. Commun.">
        <title>Genome assembly of wild tea tree DASZ reveals pedigree and selection history of tea varieties.</title>
        <authorList>
            <person name="Zhang W."/>
            <person name="Zhang Y."/>
            <person name="Qiu H."/>
            <person name="Guo Y."/>
            <person name="Wan H."/>
            <person name="Zhang X."/>
            <person name="Scossa F."/>
            <person name="Alseekh S."/>
            <person name="Zhang Q."/>
            <person name="Wang P."/>
            <person name="Xu L."/>
            <person name="Schmidt M.H."/>
            <person name="Jia X."/>
            <person name="Li D."/>
            <person name="Zhu A."/>
            <person name="Guo F."/>
            <person name="Chen W."/>
            <person name="Ni D."/>
            <person name="Usadel B."/>
            <person name="Fernie A.R."/>
            <person name="Wen W."/>
        </authorList>
    </citation>
    <scope>NUCLEOTIDE SEQUENCE [LARGE SCALE GENOMIC DNA]</scope>
    <source>
        <strain evidence="9">cv. G240</strain>
    </source>
</reference>
<comment type="similarity">
    <text evidence="1">Belongs to the WD repeat G protein beta family. Ribosomal protein RACK1 subfamily.</text>
</comment>